<dbReference type="GO" id="GO:0051260">
    <property type="term" value="P:protein homooligomerization"/>
    <property type="evidence" value="ECO:0007669"/>
    <property type="project" value="InterPro"/>
</dbReference>
<dbReference type="SUPFAM" id="SSF54695">
    <property type="entry name" value="POZ domain"/>
    <property type="match status" value="1"/>
</dbReference>
<dbReference type="GO" id="GO:0031463">
    <property type="term" value="C:Cul3-RING ubiquitin ligase complex"/>
    <property type="evidence" value="ECO:0007669"/>
    <property type="project" value="TreeGrafter"/>
</dbReference>
<sequence>MNNINLEINNEFIVINNNQNEWVKLNVGGQIIHTTLTTLTKEKGSMLGLMFKKDTTWKHTRDENGFILIDADPRYFMVILNFLRHGEIVVEPNLNYYGVLSLARYFGLNSLTDLIDNEENNKNSWSNLLEENFISNELDHNRWIVQRDSPGSNFILEEGKFKLINRAYLISKEQFSPDDGEIRIKGIWTKDSQEDFFQIATRSDGSNQGSPYFEVKNGIEFHYSRGQATIIGRGSILPSGMVKIKKQGEFFFGAGVPVHFEIFDDGCTVSFSLWETTHNTSITIETTCTNKNLTNYLVIHNREKINTNSMSSWISNLKVSRWDKSTPRRNRYRRLTEKKLNLNTSM</sequence>
<feature type="domain" description="BTB" evidence="1">
    <location>
        <begin position="21"/>
        <end position="123"/>
    </location>
</feature>
<organism evidence="2 3">
    <name type="scientific">Dictyostelium firmibasis</name>
    <dbReference type="NCBI Taxonomy" id="79012"/>
    <lineage>
        <taxon>Eukaryota</taxon>
        <taxon>Amoebozoa</taxon>
        <taxon>Evosea</taxon>
        <taxon>Eumycetozoa</taxon>
        <taxon>Dictyostelia</taxon>
        <taxon>Dictyosteliales</taxon>
        <taxon>Dictyosteliaceae</taxon>
        <taxon>Dictyostelium</taxon>
    </lineage>
</organism>
<keyword evidence="3" id="KW-1185">Reference proteome</keyword>
<dbReference type="GO" id="GO:0043161">
    <property type="term" value="P:proteasome-mediated ubiquitin-dependent protein catabolic process"/>
    <property type="evidence" value="ECO:0007669"/>
    <property type="project" value="TreeGrafter"/>
</dbReference>
<dbReference type="Pfam" id="PF02214">
    <property type="entry name" value="BTB_2"/>
    <property type="match status" value="1"/>
</dbReference>
<dbReference type="InterPro" id="IPR003131">
    <property type="entry name" value="T1-type_BTB"/>
</dbReference>
<evidence type="ECO:0000259" key="1">
    <source>
        <dbReference type="SMART" id="SM00225"/>
    </source>
</evidence>
<comment type="caution">
    <text evidence="2">The sequence shown here is derived from an EMBL/GenBank/DDBJ whole genome shotgun (WGS) entry which is preliminary data.</text>
</comment>
<protein>
    <recommendedName>
        <fullName evidence="1">BTB domain-containing protein</fullName>
    </recommendedName>
</protein>
<gene>
    <name evidence="2" type="ORF">RB653_007248</name>
</gene>
<evidence type="ECO:0000313" key="3">
    <source>
        <dbReference type="Proteomes" id="UP001344447"/>
    </source>
</evidence>
<dbReference type="InterPro" id="IPR011333">
    <property type="entry name" value="SKP1/BTB/POZ_sf"/>
</dbReference>
<dbReference type="Gene3D" id="3.30.710.10">
    <property type="entry name" value="Potassium Channel Kv1.1, Chain A"/>
    <property type="match status" value="1"/>
</dbReference>
<dbReference type="Proteomes" id="UP001344447">
    <property type="component" value="Unassembled WGS sequence"/>
</dbReference>
<dbReference type="SMART" id="SM00225">
    <property type="entry name" value="BTB"/>
    <property type="match status" value="1"/>
</dbReference>
<reference evidence="2 3" key="1">
    <citation type="submission" date="2023-11" db="EMBL/GenBank/DDBJ databases">
        <title>Dfirmibasis_genome.</title>
        <authorList>
            <person name="Edelbroek B."/>
            <person name="Kjellin J."/>
            <person name="Jerlstrom-Hultqvist J."/>
            <person name="Soderbom F."/>
        </authorList>
    </citation>
    <scope>NUCLEOTIDE SEQUENCE [LARGE SCALE GENOMIC DNA]</scope>
    <source>
        <strain evidence="2 3">TNS-C-14</strain>
    </source>
</reference>
<dbReference type="PANTHER" id="PTHR14958">
    <property type="entry name" value="POTASSIUM CHANNEL TETRAMERISATION DOMAIN CONTAINING PROTEIN"/>
    <property type="match status" value="1"/>
</dbReference>
<dbReference type="AlphaFoldDB" id="A0AAN7U3E7"/>
<dbReference type="GO" id="GO:0005737">
    <property type="term" value="C:cytoplasm"/>
    <property type="evidence" value="ECO:0007669"/>
    <property type="project" value="TreeGrafter"/>
</dbReference>
<evidence type="ECO:0000313" key="2">
    <source>
        <dbReference type="EMBL" id="KAK5576108.1"/>
    </source>
</evidence>
<dbReference type="PANTHER" id="PTHR14958:SF29">
    <property type="entry name" value="INSOMNIAC, ISOFORM B"/>
    <property type="match status" value="1"/>
</dbReference>
<dbReference type="EMBL" id="JAVFKY010000005">
    <property type="protein sequence ID" value="KAK5576108.1"/>
    <property type="molecule type" value="Genomic_DNA"/>
</dbReference>
<proteinExistence type="predicted"/>
<accession>A0AAN7U3E7</accession>
<name>A0AAN7U3E7_9MYCE</name>
<dbReference type="InterPro" id="IPR000210">
    <property type="entry name" value="BTB/POZ_dom"/>
</dbReference>
<dbReference type="GO" id="GO:0097602">
    <property type="term" value="F:cullin family protein binding"/>
    <property type="evidence" value="ECO:0007669"/>
    <property type="project" value="TreeGrafter"/>
</dbReference>